<dbReference type="KEGG" id="mod:AS202_13990"/>
<dbReference type="EMBL" id="CP013690">
    <property type="protein sequence ID" value="ALU27203.1"/>
    <property type="molecule type" value="Genomic_DNA"/>
</dbReference>
<feature type="domain" description="DUF6985" evidence="1">
    <location>
        <begin position="173"/>
        <end position="304"/>
    </location>
</feature>
<dbReference type="InterPro" id="IPR054254">
    <property type="entry name" value="DUF6985"/>
</dbReference>
<evidence type="ECO:0000313" key="3">
    <source>
        <dbReference type="Proteomes" id="UP000069030"/>
    </source>
</evidence>
<reference evidence="2 3" key="1">
    <citation type="journal article" date="2016" name="J. Zhejiang Univ. Sci. B">
        <title>Antibiotic resistance mechanisms of Myroides sp.</title>
        <authorList>
            <person name="Hu S."/>
            <person name="Yuan S."/>
            <person name="Qu H."/>
            <person name="Jiang T."/>
            <person name="Zhou Y."/>
            <person name="Wang M."/>
            <person name="Ming D."/>
        </authorList>
    </citation>
    <scope>NUCLEOTIDE SEQUENCE [LARGE SCALE GENOMIC DNA]</scope>
    <source>
        <strain evidence="2 3">PR63039</strain>
    </source>
</reference>
<organism evidence="2 3">
    <name type="scientific">Myroides odoratimimus</name>
    <dbReference type="NCBI Taxonomy" id="76832"/>
    <lineage>
        <taxon>Bacteria</taxon>
        <taxon>Pseudomonadati</taxon>
        <taxon>Bacteroidota</taxon>
        <taxon>Flavobacteriia</taxon>
        <taxon>Flavobacteriales</taxon>
        <taxon>Flavobacteriaceae</taxon>
        <taxon>Myroides</taxon>
    </lineage>
</organism>
<evidence type="ECO:0000259" key="1">
    <source>
        <dbReference type="Pfam" id="PF22481"/>
    </source>
</evidence>
<evidence type="ECO:0000313" key="2">
    <source>
        <dbReference type="EMBL" id="ALU27203.1"/>
    </source>
</evidence>
<accession>A0AAI8C6S2</accession>
<gene>
    <name evidence="2" type="ORF">AS202_13990</name>
</gene>
<name>A0AAI8C6S2_9FLAO</name>
<dbReference type="AlphaFoldDB" id="A0AAI8C6S2"/>
<sequence>MEEAQVVIDRIYSYLDRYGLKTNTDTVEDLIAFIEAQWSLADESKYCIYDASIIIGRMTTEYIRLREFEKMMFWLDEGDKHSNKDRNPEYVRNYYKGECCLECGNEEAALHYLNLCYAVEPEYIFTRAPFCYEFFNQHLENPVQLSEPIEGDEVEIEMELELPLWKAFFKMEEAIRCEVLLDYIEDEVDEKEATELMNRIVKDVQENEQTILEELLSKLVSKYEKWQVQYGYEGEDKETFMPDIVDKNQFGMLITPMTIYIIPESWTEPPHIGYLFDCSWDREHALGFMTYDHKVEHIGGADSAFCL</sequence>
<protein>
    <recommendedName>
        <fullName evidence="1">DUF6985 domain-containing protein</fullName>
    </recommendedName>
</protein>
<proteinExistence type="predicted"/>
<dbReference type="RefSeq" id="WP_006265241.1">
    <property type="nucleotide sequence ID" value="NZ_CP013690.1"/>
</dbReference>
<dbReference type="Proteomes" id="UP000069030">
    <property type="component" value="Chromosome"/>
</dbReference>
<dbReference type="Pfam" id="PF22481">
    <property type="entry name" value="DUF6985"/>
    <property type="match status" value="1"/>
</dbReference>